<feature type="region of interest" description="Disordered" evidence="3">
    <location>
        <begin position="290"/>
        <end position="317"/>
    </location>
</feature>
<dbReference type="GO" id="GO:0000398">
    <property type="term" value="P:mRNA splicing, via spliceosome"/>
    <property type="evidence" value="ECO:0007669"/>
    <property type="project" value="InterPro"/>
</dbReference>
<dbReference type="AlphaFoldDB" id="A0A2I0HWC0"/>
<dbReference type="PANTHER" id="PTHR15818">
    <property type="entry name" value="G PATCH AND KOW-CONTAINING"/>
    <property type="match status" value="1"/>
</dbReference>
<evidence type="ECO:0000313" key="5">
    <source>
        <dbReference type="EMBL" id="PKI35810.1"/>
    </source>
</evidence>
<feature type="compositionally biased region" description="Basic and acidic residues" evidence="3">
    <location>
        <begin position="393"/>
        <end position="421"/>
    </location>
</feature>
<keyword evidence="6" id="KW-1185">Reference proteome</keyword>
<dbReference type="Gene3D" id="2.30.30.140">
    <property type="match status" value="1"/>
</dbReference>
<dbReference type="InterPro" id="IPR045166">
    <property type="entry name" value="Spp2-like"/>
</dbReference>
<reference evidence="5 6" key="1">
    <citation type="submission" date="2017-11" db="EMBL/GenBank/DDBJ databases">
        <title>De-novo sequencing of pomegranate (Punica granatum L.) genome.</title>
        <authorList>
            <person name="Akparov Z."/>
            <person name="Amiraslanov A."/>
            <person name="Hajiyeva S."/>
            <person name="Abbasov M."/>
            <person name="Kaur K."/>
            <person name="Hamwieh A."/>
            <person name="Solovyev V."/>
            <person name="Salamov A."/>
            <person name="Braich B."/>
            <person name="Kosarev P."/>
            <person name="Mahmoud A."/>
            <person name="Hajiyev E."/>
            <person name="Babayeva S."/>
            <person name="Izzatullayeva V."/>
            <person name="Mammadov A."/>
            <person name="Mammadov A."/>
            <person name="Sharifova S."/>
            <person name="Ojaghi J."/>
            <person name="Eynullazada K."/>
            <person name="Bayramov B."/>
            <person name="Abdulazimova A."/>
            <person name="Shahmuradov I."/>
        </authorList>
    </citation>
    <scope>NUCLEOTIDE SEQUENCE [LARGE SCALE GENOMIC DNA]</scope>
    <source>
        <strain evidence="6">cv. AG2017</strain>
        <tissue evidence="5">Leaf</tissue>
    </source>
</reference>
<accession>A0A2I0HWC0</accession>
<dbReference type="GO" id="GO:0005681">
    <property type="term" value="C:spliceosomal complex"/>
    <property type="evidence" value="ECO:0007669"/>
    <property type="project" value="TreeGrafter"/>
</dbReference>
<comment type="caution">
    <text evidence="5">The sequence shown here is derived from an EMBL/GenBank/DDBJ whole genome shotgun (WGS) entry which is preliminary data.</text>
</comment>
<evidence type="ECO:0000313" key="6">
    <source>
        <dbReference type="Proteomes" id="UP000233551"/>
    </source>
</evidence>
<keyword evidence="2" id="KW-0539">Nucleus</keyword>
<evidence type="ECO:0000256" key="3">
    <source>
        <dbReference type="SAM" id="MobiDB-lite"/>
    </source>
</evidence>
<sequence>MDVEELLEWVDFMDNLFDYYDIPNNRSRVDRVIYRLRDKASIWWERVLREDLQDGMDPIFTWRRIKGMLKVKFPLLEYEQHVLECQNGFANISPSLESEKTRPVDILITDAVVEEEKVAAEASVSGTQRNMKEDVKFGQFKRLTVWSTQNSEINPRRTIVFSTSLLPANPAFSQPPTMQFTLNPSKKPSKPPAKPVSRTFGFGGGEDGHGEPAPSKPTYVTEFDPSKDPTDAKPQVSIIPPKPNEWRPHKKMKNLDLPLQAEPTVDLNKFESQPRTLDDEANASSVSYGLTLRKGGSDGNSSNGQPANERIEPEQPRKFASLEVQRLNEDLEGLGDDPGFEDMPVEGYGAALLAGYGWQEGRGIGRNSKEDVKVRQYERGVGKEGLGFQPDKIQLRDEAKERGRGRNQRRDEGRSSVKRDTGVSVGKEIRIVGGSEDSIVGLKGEVLDVVRGGEAVVLRLSQSGEEVRVRAEDVAELGSREEEKCLKKLKEMKIRNDSNGGSRKRRSKEVKRASSDGSGNNVRWLTNHIRVRVISKDLKGGRLYRKKGKVLDVVGPMSCDLLMDETRELIQGVDQVLLETALPKRGGPVLVLSGRYKGVHGSLVERDLDRETGIVRDADTHELFNVRLEQIAEYVEDPSLVGY</sequence>
<comment type="subcellular location">
    <subcellularLocation>
        <location evidence="1">Nucleus</location>
    </subcellularLocation>
</comment>
<feature type="region of interest" description="Disordered" evidence="3">
    <location>
        <begin position="493"/>
        <end position="521"/>
    </location>
</feature>
<dbReference type="InterPro" id="IPR026822">
    <property type="entry name" value="Spp2/MOS2_G-patch"/>
</dbReference>
<dbReference type="Proteomes" id="UP000233551">
    <property type="component" value="Unassembled WGS sequence"/>
</dbReference>
<dbReference type="STRING" id="22663.A0A2I0HWC0"/>
<dbReference type="Pfam" id="PF25088">
    <property type="entry name" value="GPKOW_C"/>
    <property type="match status" value="1"/>
</dbReference>
<name>A0A2I0HWC0_PUNGR</name>
<evidence type="ECO:0000259" key="4">
    <source>
        <dbReference type="PROSITE" id="PS50174"/>
    </source>
</evidence>
<dbReference type="GO" id="GO:0003676">
    <property type="term" value="F:nucleic acid binding"/>
    <property type="evidence" value="ECO:0007669"/>
    <property type="project" value="InterPro"/>
</dbReference>
<dbReference type="PROSITE" id="PS50174">
    <property type="entry name" value="G_PATCH"/>
    <property type="match status" value="1"/>
</dbReference>
<dbReference type="Pfam" id="PF12656">
    <property type="entry name" value="G-patch_2"/>
    <property type="match status" value="1"/>
</dbReference>
<dbReference type="EMBL" id="PGOL01005214">
    <property type="protein sequence ID" value="PKI35810.1"/>
    <property type="molecule type" value="Genomic_DNA"/>
</dbReference>
<dbReference type="PANTHER" id="PTHR15818:SF2">
    <property type="entry name" value="G-PATCH DOMAIN AND KOW MOTIFS-CONTAINING PROTEIN"/>
    <property type="match status" value="1"/>
</dbReference>
<gene>
    <name evidence="5" type="ORF">CRG98_043781</name>
</gene>
<evidence type="ECO:0000256" key="2">
    <source>
        <dbReference type="ARBA" id="ARBA00023242"/>
    </source>
</evidence>
<organism evidence="5 6">
    <name type="scientific">Punica granatum</name>
    <name type="common">Pomegranate</name>
    <dbReference type="NCBI Taxonomy" id="22663"/>
    <lineage>
        <taxon>Eukaryota</taxon>
        <taxon>Viridiplantae</taxon>
        <taxon>Streptophyta</taxon>
        <taxon>Embryophyta</taxon>
        <taxon>Tracheophyta</taxon>
        <taxon>Spermatophyta</taxon>
        <taxon>Magnoliopsida</taxon>
        <taxon>eudicotyledons</taxon>
        <taxon>Gunneridae</taxon>
        <taxon>Pentapetalae</taxon>
        <taxon>rosids</taxon>
        <taxon>malvids</taxon>
        <taxon>Myrtales</taxon>
        <taxon>Lythraceae</taxon>
        <taxon>Punica</taxon>
    </lineage>
</organism>
<feature type="region of interest" description="Disordered" evidence="3">
    <location>
        <begin position="181"/>
        <end position="249"/>
    </location>
</feature>
<feature type="region of interest" description="Disordered" evidence="3">
    <location>
        <begin position="383"/>
        <end position="421"/>
    </location>
</feature>
<evidence type="ECO:0000256" key="1">
    <source>
        <dbReference type="ARBA" id="ARBA00004123"/>
    </source>
</evidence>
<feature type="domain" description="G-patch" evidence="4">
    <location>
        <begin position="345"/>
        <end position="391"/>
    </location>
</feature>
<proteinExistence type="predicted"/>
<protein>
    <recommendedName>
        <fullName evidence="4">G-patch domain-containing protein</fullName>
    </recommendedName>
</protein>
<dbReference type="InterPro" id="IPR000467">
    <property type="entry name" value="G_patch_dom"/>
</dbReference>